<dbReference type="PANTHER" id="PTHR10027">
    <property type="entry name" value="CALCIUM-ACTIVATED POTASSIUM CHANNEL ALPHA CHAIN"/>
    <property type="match status" value="1"/>
</dbReference>
<dbReference type="InterPro" id="IPR013099">
    <property type="entry name" value="K_chnl_dom"/>
</dbReference>
<evidence type="ECO:0000256" key="9">
    <source>
        <dbReference type="ARBA" id="ARBA00023136"/>
    </source>
</evidence>
<evidence type="ECO:0000256" key="11">
    <source>
        <dbReference type="ARBA" id="ARBA00034430"/>
    </source>
</evidence>
<dbReference type="InterPro" id="IPR003148">
    <property type="entry name" value="RCK_N"/>
</dbReference>
<evidence type="ECO:0000256" key="6">
    <source>
        <dbReference type="ARBA" id="ARBA00022958"/>
    </source>
</evidence>
<keyword evidence="2" id="KW-0813">Transport</keyword>
<dbReference type="InterPro" id="IPR003929">
    <property type="entry name" value="K_chnl_BK_asu"/>
</dbReference>
<feature type="transmembrane region" description="Helical" evidence="12">
    <location>
        <begin position="81"/>
        <end position="100"/>
    </location>
</feature>
<evidence type="ECO:0000313" key="14">
    <source>
        <dbReference type="EMBL" id="CCI49219.1"/>
    </source>
</evidence>
<evidence type="ECO:0000256" key="7">
    <source>
        <dbReference type="ARBA" id="ARBA00022989"/>
    </source>
</evidence>
<organism evidence="14 15">
    <name type="scientific">Albugo candida</name>
    <dbReference type="NCBI Taxonomy" id="65357"/>
    <lineage>
        <taxon>Eukaryota</taxon>
        <taxon>Sar</taxon>
        <taxon>Stramenopiles</taxon>
        <taxon>Oomycota</taxon>
        <taxon>Peronosporomycetes</taxon>
        <taxon>Albuginales</taxon>
        <taxon>Albuginaceae</taxon>
        <taxon>Albugo</taxon>
    </lineage>
</organism>
<dbReference type="InParanoid" id="A0A024GRL8"/>
<gene>
    <name evidence="14" type="ORF">BN9_105010</name>
</gene>
<proteinExistence type="predicted"/>
<dbReference type="SUPFAM" id="SSF51735">
    <property type="entry name" value="NAD(P)-binding Rossmann-fold domains"/>
    <property type="match status" value="1"/>
</dbReference>
<dbReference type="PROSITE" id="PS51201">
    <property type="entry name" value="RCK_N"/>
    <property type="match status" value="1"/>
</dbReference>
<dbReference type="GO" id="GO:0005886">
    <property type="term" value="C:plasma membrane"/>
    <property type="evidence" value="ECO:0007669"/>
    <property type="project" value="UniProtKB-SubCell"/>
</dbReference>
<evidence type="ECO:0000256" key="4">
    <source>
        <dbReference type="ARBA" id="ARBA00022692"/>
    </source>
</evidence>
<evidence type="ECO:0000256" key="12">
    <source>
        <dbReference type="SAM" id="Phobius"/>
    </source>
</evidence>
<dbReference type="Pfam" id="PF07885">
    <property type="entry name" value="Ion_trans_2"/>
    <property type="match status" value="1"/>
</dbReference>
<keyword evidence="4 12" id="KW-0812">Transmembrane</keyword>
<dbReference type="Gene3D" id="3.40.50.720">
    <property type="entry name" value="NAD(P)-binding Rossmann-like Domain"/>
    <property type="match status" value="2"/>
</dbReference>
<feature type="transmembrane region" description="Helical" evidence="12">
    <location>
        <begin position="32"/>
        <end position="52"/>
    </location>
</feature>
<dbReference type="SUPFAM" id="SSF81324">
    <property type="entry name" value="Voltage-gated potassium channels"/>
    <property type="match status" value="1"/>
</dbReference>
<keyword evidence="15" id="KW-1185">Reference proteome</keyword>
<feature type="domain" description="RCK N-terminal" evidence="13">
    <location>
        <begin position="339"/>
        <end position="495"/>
    </location>
</feature>
<evidence type="ECO:0000256" key="8">
    <source>
        <dbReference type="ARBA" id="ARBA00023065"/>
    </source>
</evidence>
<dbReference type="OrthoDB" id="10035564at2759"/>
<keyword evidence="8" id="KW-0406">Ion transport</keyword>
<comment type="catalytic activity">
    <reaction evidence="11">
        <text>K(+)(in) = K(+)(out)</text>
        <dbReference type="Rhea" id="RHEA:29463"/>
        <dbReference type="ChEBI" id="CHEBI:29103"/>
    </reaction>
</comment>
<keyword evidence="5" id="KW-0631">Potassium channel</keyword>
<dbReference type="Pfam" id="PF03493">
    <property type="entry name" value="BK_channel_a"/>
    <property type="match status" value="1"/>
</dbReference>
<keyword evidence="6" id="KW-0630">Potassium</keyword>
<keyword evidence="10" id="KW-0407">Ion channel</keyword>
<protein>
    <recommendedName>
        <fullName evidence="13">RCK N-terminal domain-containing protein</fullName>
    </recommendedName>
</protein>
<evidence type="ECO:0000256" key="1">
    <source>
        <dbReference type="ARBA" id="ARBA00004651"/>
    </source>
</evidence>
<evidence type="ECO:0000256" key="2">
    <source>
        <dbReference type="ARBA" id="ARBA00022448"/>
    </source>
</evidence>
<feature type="transmembrane region" description="Helical" evidence="12">
    <location>
        <begin position="112"/>
        <end position="133"/>
    </location>
</feature>
<dbReference type="Proteomes" id="UP000053237">
    <property type="component" value="Unassembled WGS sequence"/>
</dbReference>
<evidence type="ECO:0000313" key="15">
    <source>
        <dbReference type="Proteomes" id="UP000053237"/>
    </source>
</evidence>
<name>A0A024GRL8_9STRA</name>
<sequence length="1144" mass="129241">MTAICVNPFRVTLNATNVPICVADWAHTQLQLVYATYAWIFLLCIAIAWTIVSRYQRKRLRKEEIGFSLKLRQWARTNRQALILTRPIQLLVSCWIVFLVGQRCASFQVELLSYNIQTALYLFCVCNDVIRFLATRYKILFCFSFLTILEICCLISHVYVRYAPELVIDNARTRSWLDFSLMRPVFILSSYREMEAQFPITCTRNVMLLRLFIRFFLMILSGACVIFYFESLKELPALRDSGFTHLYTCTDSEYVTNTPTELCAEETWSVMYSFYFTIVTLGTVGYGDNAPKTVMARFLVILFILLGVLLFSNEIENLIRLYQLRQIGNPPYTPKFQHSKHIVIAGNPTFAQLTAILREIMHEDHIDAFTLPVLGMEMRIPLHFVILAEKDAKCVKDLVQKLKMDSLFAARVTFVAGDVARREDLERAHASSAIAALIVSDKLAMDAGIEDSFNIMRVLAIRRHCGPQVRCIALVRRAESVCHMLAAGLHPDDVICEHVIKMGALAQSALAPGMSTMLANLASSLSFSLSEASGSNEKSKNDFQSHSSDRIVPKALTNTFEREYLKGITKEIYQIRLSLRFCGLTFAQATANIFKESMGHVILIAVQVTSNRRECDALEDDGCVLLSPGNDLIVLEWMVCFVIAEDMALISQFGVNASRISNMEETIIAHEYANDNREDDHMPFISLWTPSVHKSLDAPSPVSEPFHVSMSVSLENLVMERTSRSWKRQIMQGHAFASQKAYPNDQNASFETNNVLGPPPLDVLVQSNHIVVCSFLGEEALSSLCWFILPLRLAHAIDHPPITILDAAEPSPLFSQSLQAFDDIVRVRVIEFSQNSFHCAQFYIHGSPLVYSDLQRAGAKAASTVIILSKGTTQKEFGSLRTSICDQRHDQNAVTSISDAEVILCSLLIELKMDFSRIFTITELVDESNSKFLGMSFRLQQWQKPKLDANAMASQAQFPEEEEPQEDRSIAQFWNTMLSNGTVQRKSETAIFKSPLYMSGRLLHPEFCENMLAQTFYSPAINKIVQQLVGGGQCTGTVRMYRVPAALWSSWNRFEPSFADVYYYFAQTLAFPGVCIGVYRESVQTLNDEFLMELPIVLTAPEMSLQMHRNDRIYVLFGITTLSKAASVIQKSLCKRGVPTPREN</sequence>
<dbReference type="PANTHER" id="PTHR10027:SF10">
    <property type="entry name" value="SLOWPOKE 2, ISOFORM D"/>
    <property type="match status" value="1"/>
</dbReference>
<feature type="transmembrane region" description="Helical" evidence="12">
    <location>
        <begin position="211"/>
        <end position="229"/>
    </location>
</feature>
<keyword evidence="7 12" id="KW-1133">Transmembrane helix</keyword>
<dbReference type="AlphaFoldDB" id="A0A024GRL8"/>
<dbReference type="EMBL" id="CAIX01000282">
    <property type="protein sequence ID" value="CCI49219.1"/>
    <property type="molecule type" value="Genomic_DNA"/>
</dbReference>
<evidence type="ECO:0000256" key="10">
    <source>
        <dbReference type="ARBA" id="ARBA00023303"/>
    </source>
</evidence>
<dbReference type="InterPro" id="IPR047871">
    <property type="entry name" value="K_chnl_Slo-like"/>
</dbReference>
<evidence type="ECO:0000256" key="3">
    <source>
        <dbReference type="ARBA" id="ARBA00022538"/>
    </source>
</evidence>
<dbReference type="Gene3D" id="1.10.287.70">
    <property type="match status" value="1"/>
</dbReference>
<comment type="subcellular location">
    <subcellularLocation>
        <location evidence="1">Cell membrane</location>
        <topology evidence="1">Multi-pass membrane protein</topology>
    </subcellularLocation>
</comment>
<evidence type="ECO:0000256" key="5">
    <source>
        <dbReference type="ARBA" id="ARBA00022826"/>
    </source>
</evidence>
<feature type="transmembrane region" description="Helical" evidence="12">
    <location>
        <begin position="294"/>
        <end position="312"/>
    </location>
</feature>
<feature type="transmembrane region" description="Helical" evidence="12">
    <location>
        <begin position="269"/>
        <end position="287"/>
    </location>
</feature>
<accession>A0A024GRL8</accession>
<dbReference type="GO" id="GO:0005267">
    <property type="term" value="F:potassium channel activity"/>
    <property type="evidence" value="ECO:0007669"/>
    <property type="project" value="UniProtKB-KW"/>
</dbReference>
<dbReference type="Pfam" id="PF22614">
    <property type="entry name" value="Slo-like_RCK"/>
    <property type="match status" value="2"/>
</dbReference>
<comment type="caution">
    <text evidence="14">The sequence shown here is derived from an EMBL/GenBank/DDBJ whole genome shotgun (WGS) entry which is preliminary data.</text>
</comment>
<dbReference type="STRING" id="65357.A0A024GRL8"/>
<dbReference type="InterPro" id="IPR036291">
    <property type="entry name" value="NAD(P)-bd_dom_sf"/>
</dbReference>
<keyword evidence="3" id="KW-0633">Potassium transport</keyword>
<keyword evidence="9 12" id="KW-0472">Membrane</keyword>
<reference evidence="14 15" key="1">
    <citation type="submission" date="2012-05" db="EMBL/GenBank/DDBJ databases">
        <title>Recombination and specialization in a pathogen metapopulation.</title>
        <authorList>
            <person name="Gardiner A."/>
            <person name="Kemen E."/>
            <person name="Schultz-Larsen T."/>
            <person name="MacLean D."/>
            <person name="Van Oosterhout C."/>
            <person name="Jones J.D.G."/>
        </authorList>
    </citation>
    <scope>NUCLEOTIDE SEQUENCE [LARGE SCALE GENOMIC DNA]</scope>
    <source>
        <strain evidence="14 15">Ac Nc2</strain>
    </source>
</reference>
<evidence type="ECO:0000259" key="13">
    <source>
        <dbReference type="PROSITE" id="PS51201"/>
    </source>
</evidence>